<keyword evidence="12" id="KW-1185">Reference proteome</keyword>
<feature type="domain" description="B box-type" evidence="9">
    <location>
        <begin position="1"/>
        <end position="27"/>
    </location>
</feature>
<feature type="domain" description="B box-type" evidence="9">
    <location>
        <begin position="34"/>
        <end position="81"/>
    </location>
</feature>
<dbReference type="GO" id="GO:0008270">
    <property type="term" value="F:zinc ion binding"/>
    <property type="evidence" value="ECO:0007669"/>
    <property type="project" value="UniProtKB-KW"/>
</dbReference>
<evidence type="ECO:0000313" key="12">
    <source>
        <dbReference type="Proteomes" id="UP000007264"/>
    </source>
</evidence>
<evidence type="ECO:0000256" key="4">
    <source>
        <dbReference type="ARBA" id="ARBA00022833"/>
    </source>
</evidence>
<evidence type="ECO:0000256" key="1">
    <source>
        <dbReference type="ARBA" id="ARBA00004123"/>
    </source>
</evidence>
<dbReference type="AlphaFoldDB" id="I0ZAY4"/>
<dbReference type="Pfam" id="PF00643">
    <property type="entry name" value="zf-B_box"/>
    <property type="match status" value="1"/>
</dbReference>
<dbReference type="PANTHER" id="PTHR31319">
    <property type="entry name" value="ZINC FINGER PROTEIN CONSTANS-LIKE 4"/>
    <property type="match status" value="1"/>
</dbReference>
<dbReference type="InterPro" id="IPR010402">
    <property type="entry name" value="CCT_domain"/>
</dbReference>
<evidence type="ECO:0000256" key="6">
    <source>
        <dbReference type="PROSITE-ProRule" id="PRU00024"/>
    </source>
</evidence>
<dbReference type="Proteomes" id="UP000007264">
    <property type="component" value="Unassembled WGS sequence"/>
</dbReference>
<dbReference type="RefSeq" id="XP_005652347.1">
    <property type="nucleotide sequence ID" value="XM_005652290.1"/>
</dbReference>
<dbReference type="KEGG" id="csl:COCSUDRAFT_64395"/>
<dbReference type="PROSITE" id="PS50119">
    <property type="entry name" value="ZF_BBOX"/>
    <property type="match status" value="2"/>
</dbReference>
<evidence type="ECO:0000256" key="5">
    <source>
        <dbReference type="ARBA" id="ARBA00023242"/>
    </source>
</evidence>
<feature type="domain" description="CCT" evidence="10">
    <location>
        <begin position="306"/>
        <end position="348"/>
    </location>
</feature>
<evidence type="ECO:0000313" key="11">
    <source>
        <dbReference type="EMBL" id="EIE27803.1"/>
    </source>
</evidence>
<dbReference type="OrthoDB" id="512302at2759"/>
<comment type="similarity">
    <text evidence="2">Belongs to the CONSTANS family.</text>
</comment>
<dbReference type="GeneID" id="17045818"/>
<proteinExistence type="inferred from homology"/>
<dbReference type="CDD" id="cd19821">
    <property type="entry name" value="Bbox1_BBX-like"/>
    <property type="match status" value="1"/>
</dbReference>
<evidence type="ECO:0000256" key="3">
    <source>
        <dbReference type="ARBA" id="ARBA00022723"/>
    </source>
</evidence>
<dbReference type="Pfam" id="PF06203">
    <property type="entry name" value="CCT"/>
    <property type="match status" value="1"/>
</dbReference>
<dbReference type="SMART" id="SM00336">
    <property type="entry name" value="BBOX"/>
    <property type="match status" value="1"/>
</dbReference>
<evidence type="ECO:0000259" key="10">
    <source>
        <dbReference type="PROSITE" id="PS51017"/>
    </source>
</evidence>
<dbReference type="GO" id="GO:0005634">
    <property type="term" value="C:nucleus"/>
    <property type="evidence" value="ECO:0007669"/>
    <property type="project" value="UniProtKB-SubCell"/>
</dbReference>
<evidence type="ECO:0000256" key="7">
    <source>
        <dbReference type="PROSITE-ProRule" id="PRU00357"/>
    </source>
</evidence>
<dbReference type="STRING" id="574566.I0ZAY4"/>
<dbReference type="eggNOG" id="KOG1601">
    <property type="taxonomic scope" value="Eukaryota"/>
</dbReference>
<dbReference type="PROSITE" id="PS51017">
    <property type="entry name" value="CCT"/>
    <property type="match status" value="1"/>
</dbReference>
<dbReference type="InterPro" id="IPR000315">
    <property type="entry name" value="Znf_B-box"/>
</dbReference>
<keyword evidence="5 7" id="KW-0539">Nucleus</keyword>
<evidence type="ECO:0000259" key="9">
    <source>
        <dbReference type="PROSITE" id="PS50119"/>
    </source>
</evidence>
<sequence>MKCQACQTAHAQVYCQESQAALCKGCSYVMGDITRFRLCALCECHPAKVFCHNDNAALCESCDADIHLSNPLALRHDRVPLGPLASDLPKVSAGSSRGWTGRQTDRRGTLGESALGGLHLTVSFWGSDLRAWAQDLFGPTNEAFAASDTDSCLERQTPFAPNHIGESDADASVLFVPKGKASLKEYDVFDLDNAFFGSDLLDFGEEFCQAPSSPSDGVVPTMDIMDSSASSNTSSQDYSAAAESPNTHAKMGSYSSQEMSDSLSYVPAMPTIPMGSQAIGAGSISPQGSSFEMPSIHLGSSVALDREARVMRYREKRKRRTFEKTIRYQSRKAYAEVRPRIKGRFATKEEVAAMKVAAAASGTALVPLCA</sequence>
<name>I0ZAY4_COCSC</name>
<dbReference type="InterPro" id="IPR049808">
    <property type="entry name" value="CONSTANS-like_Bbox1"/>
</dbReference>
<dbReference type="EMBL" id="AGSI01000001">
    <property type="protein sequence ID" value="EIE27803.1"/>
    <property type="molecule type" value="Genomic_DNA"/>
</dbReference>
<dbReference type="InterPro" id="IPR045281">
    <property type="entry name" value="CONSTANS-like"/>
</dbReference>
<keyword evidence="4" id="KW-0862">Zinc</keyword>
<feature type="region of interest" description="Disordered" evidence="8">
    <location>
        <begin position="223"/>
        <end position="254"/>
    </location>
</feature>
<organism evidence="11 12">
    <name type="scientific">Coccomyxa subellipsoidea (strain C-169)</name>
    <name type="common">Green microalga</name>
    <dbReference type="NCBI Taxonomy" id="574566"/>
    <lineage>
        <taxon>Eukaryota</taxon>
        <taxon>Viridiplantae</taxon>
        <taxon>Chlorophyta</taxon>
        <taxon>core chlorophytes</taxon>
        <taxon>Trebouxiophyceae</taxon>
        <taxon>Trebouxiophyceae incertae sedis</taxon>
        <taxon>Coccomyxaceae</taxon>
        <taxon>Coccomyxa</taxon>
        <taxon>Coccomyxa subellipsoidea</taxon>
    </lineage>
</organism>
<dbReference type="PANTHER" id="PTHR31319:SF77">
    <property type="entry name" value="ZINC FINGER PROTEIN CONSTANS-LIKE 4"/>
    <property type="match status" value="1"/>
</dbReference>
<reference evidence="11 12" key="1">
    <citation type="journal article" date="2012" name="Genome Biol.">
        <title>The genome of the polar eukaryotic microalga coccomyxa subellipsoidea reveals traits of cold adaptation.</title>
        <authorList>
            <person name="Blanc G."/>
            <person name="Agarkova I."/>
            <person name="Grimwood J."/>
            <person name="Kuo A."/>
            <person name="Brueggeman A."/>
            <person name="Dunigan D."/>
            <person name="Gurnon J."/>
            <person name="Ladunga I."/>
            <person name="Lindquist E."/>
            <person name="Lucas S."/>
            <person name="Pangilinan J."/>
            <person name="Proschold T."/>
            <person name="Salamov A."/>
            <person name="Schmutz J."/>
            <person name="Weeks D."/>
            <person name="Yamada T."/>
            <person name="Claverie J.M."/>
            <person name="Grigoriev I."/>
            <person name="Van Etten J."/>
            <person name="Lomsadze A."/>
            <person name="Borodovsky M."/>
        </authorList>
    </citation>
    <scope>NUCLEOTIDE SEQUENCE [LARGE SCALE GENOMIC DNA]</scope>
    <source>
        <strain evidence="11 12">C-169</strain>
    </source>
</reference>
<protein>
    <submittedName>
        <fullName evidence="11">CCT-domain-containing protein</fullName>
    </submittedName>
</protein>
<accession>I0ZAY4</accession>
<evidence type="ECO:0000256" key="8">
    <source>
        <dbReference type="SAM" id="MobiDB-lite"/>
    </source>
</evidence>
<dbReference type="GO" id="GO:0003700">
    <property type="term" value="F:DNA-binding transcription factor activity"/>
    <property type="evidence" value="ECO:0007669"/>
    <property type="project" value="TreeGrafter"/>
</dbReference>
<gene>
    <name evidence="11" type="ORF">COCSUDRAFT_64395</name>
</gene>
<evidence type="ECO:0000256" key="2">
    <source>
        <dbReference type="ARBA" id="ARBA00010024"/>
    </source>
</evidence>
<feature type="compositionally biased region" description="Low complexity" evidence="8">
    <location>
        <begin position="227"/>
        <end position="241"/>
    </location>
</feature>
<keyword evidence="6" id="KW-0863">Zinc-finger</keyword>
<comment type="subcellular location">
    <subcellularLocation>
        <location evidence="1 7">Nucleus</location>
    </subcellularLocation>
</comment>
<keyword evidence="3" id="KW-0479">Metal-binding</keyword>
<comment type="caution">
    <text evidence="11">The sequence shown here is derived from an EMBL/GenBank/DDBJ whole genome shotgun (WGS) entry which is preliminary data.</text>
</comment>